<dbReference type="SUPFAM" id="SSF81321">
    <property type="entry name" value="Family A G protein-coupled receptor-like"/>
    <property type="match status" value="1"/>
</dbReference>
<keyword evidence="1" id="KW-0812">Transmembrane</keyword>
<evidence type="ECO:0000313" key="2">
    <source>
        <dbReference type="Proteomes" id="UP000046392"/>
    </source>
</evidence>
<protein>
    <submittedName>
        <fullName evidence="3">G_PROTEIN_RECEP_F1_2 domain-containing protein</fullName>
    </submittedName>
</protein>
<feature type="transmembrane region" description="Helical" evidence="1">
    <location>
        <begin position="228"/>
        <end position="248"/>
    </location>
</feature>
<evidence type="ECO:0000313" key="3">
    <source>
        <dbReference type="WBParaSite" id="SPAL_0000325368.1"/>
    </source>
</evidence>
<sequence length="275" mass="31158">MAIISVIGIRYLKPHIYVFEDFLIAFSRPLSDSPSSDFLHTSLFGFSVFLLYFNITIPTGLIASRFSIVCTKSGFKRNTIIRVLGLCITLTIIQAVGITFPFSEQASSDIKIDAIKKYNIESDILTESTAVLGRKISDLKFLPFFIVVPTYFTVNYFFIIYFVRKYKLYMNGHKDMISTQTQKINKEIMTILIVQAFTPVCLTGGPVVAIVIFVIIQKVHLISFFFNNSVHLLAFIPTVNGFLFTLLLPSNRKLIVSTLKKTMDTIKCKKSNLIK</sequence>
<keyword evidence="2" id="KW-1185">Reference proteome</keyword>
<evidence type="ECO:0000256" key="1">
    <source>
        <dbReference type="SAM" id="Phobius"/>
    </source>
</evidence>
<feature type="transmembrane region" description="Helical" evidence="1">
    <location>
        <begin position="141"/>
        <end position="163"/>
    </location>
</feature>
<feature type="transmembrane region" description="Helical" evidence="1">
    <location>
        <begin position="43"/>
        <end position="68"/>
    </location>
</feature>
<dbReference type="Proteomes" id="UP000046392">
    <property type="component" value="Unplaced"/>
</dbReference>
<proteinExistence type="predicted"/>
<accession>A0A0N5BB42</accession>
<dbReference type="Pfam" id="PF10318">
    <property type="entry name" value="7TM_GPCR_Srh"/>
    <property type="match status" value="1"/>
</dbReference>
<feature type="transmembrane region" description="Helical" evidence="1">
    <location>
        <begin position="191"/>
        <end position="216"/>
    </location>
</feature>
<name>A0A0N5BB42_STREA</name>
<reference evidence="3" key="1">
    <citation type="submission" date="2017-02" db="UniProtKB">
        <authorList>
            <consortium name="WormBaseParasite"/>
        </authorList>
    </citation>
    <scope>IDENTIFICATION</scope>
</reference>
<organism evidence="2 3">
    <name type="scientific">Strongyloides papillosus</name>
    <name type="common">Intestinal threadworm</name>
    <dbReference type="NCBI Taxonomy" id="174720"/>
    <lineage>
        <taxon>Eukaryota</taxon>
        <taxon>Metazoa</taxon>
        <taxon>Ecdysozoa</taxon>
        <taxon>Nematoda</taxon>
        <taxon>Chromadorea</taxon>
        <taxon>Rhabditida</taxon>
        <taxon>Tylenchina</taxon>
        <taxon>Panagrolaimomorpha</taxon>
        <taxon>Strongyloidoidea</taxon>
        <taxon>Strongyloididae</taxon>
        <taxon>Strongyloides</taxon>
    </lineage>
</organism>
<dbReference type="AlphaFoldDB" id="A0A0N5BB42"/>
<keyword evidence="1" id="KW-1133">Transmembrane helix</keyword>
<feature type="transmembrane region" description="Helical" evidence="1">
    <location>
        <begin position="80"/>
        <end position="102"/>
    </location>
</feature>
<keyword evidence="1" id="KW-0472">Membrane</keyword>
<dbReference type="WBParaSite" id="SPAL_0000325368.1">
    <property type="protein sequence ID" value="SPAL_0000325368.1"/>
    <property type="gene ID" value="SPAL_0000325368"/>
</dbReference>
<dbReference type="InterPro" id="IPR019422">
    <property type="entry name" value="7TM_GPCR_serpentine_rcpt_Srh"/>
</dbReference>